<dbReference type="Gene3D" id="1.10.10.10">
    <property type="entry name" value="Winged helix-like DNA-binding domain superfamily/Winged helix DNA-binding domain"/>
    <property type="match status" value="1"/>
</dbReference>
<gene>
    <name evidence="5" type="ORF">BFN67_18610</name>
</gene>
<dbReference type="STRING" id="1873176.BFN67_18610"/>
<evidence type="ECO:0000313" key="6">
    <source>
        <dbReference type="Proteomes" id="UP000191905"/>
    </source>
</evidence>
<protein>
    <submittedName>
        <fullName evidence="5">Replication initiation protein RepC</fullName>
    </submittedName>
</protein>
<evidence type="ECO:0000313" key="5">
    <source>
        <dbReference type="EMBL" id="OQM75308.1"/>
    </source>
</evidence>
<organism evidence="5 6">
    <name type="scientific">Manganibacter manganicus</name>
    <dbReference type="NCBI Taxonomy" id="1873176"/>
    <lineage>
        <taxon>Bacteria</taxon>
        <taxon>Pseudomonadati</taxon>
        <taxon>Pseudomonadota</taxon>
        <taxon>Alphaproteobacteria</taxon>
        <taxon>Hyphomicrobiales</taxon>
        <taxon>Phyllobacteriaceae</taxon>
        <taxon>Manganibacter</taxon>
    </lineage>
</organism>
<feature type="domain" description="Plasmid replication protein C C-terminal" evidence="4">
    <location>
        <begin position="308"/>
        <end position="407"/>
    </location>
</feature>
<dbReference type="InterPro" id="IPR047611">
    <property type="entry name" value="RepABC_RepC"/>
</dbReference>
<dbReference type="CDD" id="cd00090">
    <property type="entry name" value="HTH_ARSR"/>
    <property type="match status" value="1"/>
</dbReference>
<proteinExistence type="predicted"/>
<dbReference type="GO" id="GO:0006355">
    <property type="term" value="P:regulation of DNA-templated transcription"/>
    <property type="evidence" value="ECO:0007669"/>
    <property type="project" value="UniProtKB-ARBA"/>
</dbReference>
<dbReference type="Pfam" id="PF03428">
    <property type="entry name" value="RP-C"/>
    <property type="match status" value="1"/>
</dbReference>
<evidence type="ECO:0000259" key="3">
    <source>
        <dbReference type="Pfam" id="PF03428"/>
    </source>
</evidence>
<feature type="compositionally biased region" description="Basic and acidic residues" evidence="2">
    <location>
        <begin position="288"/>
        <end position="299"/>
    </location>
</feature>
<dbReference type="InterPro" id="IPR021760">
    <property type="entry name" value="RepC_C"/>
</dbReference>
<keyword evidence="6" id="KW-1185">Reference proteome</keyword>
<evidence type="ECO:0000256" key="2">
    <source>
        <dbReference type="SAM" id="MobiDB-lite"/>
    </source>
</evidence>
<dbReference type="InterPro" id="IPR036388">
    <property type="entry name" value="WH-like_DNA-bd_sf"/>
</dbReference>
<feature type="domain" description="Plasmid replication protein C N-terminal" evidence="3">
    <location>
        <begin position="13"/>
        <end position="185"/>
    </location>
</feature>
<evidence type="ECO:0000259" key="4">
    <source>
        <dbReference type="Pfam" id="PF11800"/>
    </source>
</evidence>
<reference evidence="5 6" key="1">
    <citation type="journal article" date="2016" name="Int. J. Syst. Evol. Microbiol.">
        <title>Pseudaminobacter manganicus sp. nov., isolated from sludge of a manganese mine.</title>
        <authorList>
            <person name="Li J."/>
            <person name="Huang J."/>
            <person name="Liao S."/>
            <person name="Wang G."/>
        </authorList>
    </citation>
    <scope>NUCLEOTIDE SEQUENCE [LARGE SCALE GENOMIC DNA]</scope>
    <source>
        <strain evidence="5 6">JH-7</strain>
    </source>
</reference>
<evidence type="ECO:0000256" key="1">
    <source>
        <dbReference type="SAM" id="Coils"/>
    </source>
</evidence>
<name>A0A1V8RQ69_9HYPH</name>
<dbReference type="Proteomes" id="UP000191905">
    <property type="component" value="Unassembled WGS sequence"/>
</dbReference>
<comment type="caution">
    <text evidence="5">The sequence shown here is derived from an EMBL/GenBank/DDBJ whole genome shotgun (WGS) entry which is preliminary data.</text>
</comment>
<dbReference type="InterPro" id="IPR011991">
    <property type="entry name" value="ArsR-like_HTH"/>
</dbReference>
<dbReference type="EMBL" id="MDET01000017">
    <property type="protein sequence ID" value="OQM75308.1"/>
    <property type="molecule type" value="Genomic_DNA"/>
</dbReference>
<dbReference type="InterPro" id="IPR036390">
    <property type="entry name" value="WH_DNA-bd_sf"/>
</dbReference>
<dbReference type="SUPFAM" id="SSF46785">
    <property type="entry name" value="Winged helix' DNA-binding domain"/>
    <property type="match status" value="1"/>
</dbReference>
<feature type="coiled-coil region" evidence="1">
    <location>
        <begin position="151"/>
        <end position="178"/>
    </location>
</feature>
<dbReference type="AlphaFoldDB" id="A0A1V8RQ69"/>
<dbReference type="RefSeq" id="WP_080919855.1">
    <property type="nucleotide sequence ID" value="NZ_MDET01000017.1"/>
</dbReference>
<accession>A0A1V8RQ69</accession>
<sequence length="418" mass="45371">MIEHIATTPFGRRALSPAMLAGQASARKASAAASIDKWRVFRAVCEAKAPIGASDRSLAVLSALLSFHPQAELTAGNRLVVFPSNTQLALRAHGMAPATLRRHLATLVECGLVVRRDSPNGKRYARKSEGGEIEMAFGFDLAPLLARATEFERMADEIRAERRAIQLLRERVTLLRRNISKMIVFGLEEGLEGDWAVAQCDYRAIVAQLPRTLTRAVLETVEGQLRALSARLHKSLELRAFSQDSSGNESQDERHIQSSKIQTLNIESSIEKSTERNGASHRQTTHPVSERQKAPEPEARNAPLPTYPLGLVLRACPDIADYARNGVASWTDLVAAANLVRSALGVNPDAWEQACQAMGPRNAAICVAAILQRAEHIHSAGGYLRSLSGRARAGQFSVGPVLMSLLRAAGGKCEKQSA</sequence>
<keyword evidence="1" id="KW-0175">Coiled coil</keyword>
<dbReference type="NCBIfam" id="NF010396">
    <property type="entry name" value="PRK13824.1"/>
    <property type="match status" value="1"/>
</dbReference>
<dbReference type="OrthoDB" id="7488837at2"/>
<feature type="region of interest" description="Disordered" evidence="2">
    <location>
        <begin position="271"/>
        <end position="303"/>
    </location>
</feature>
<dbReference type="NCBIfam" id="NF040974">
    <property type="entry name" value="RepABC_RepC"/>
    <property type="match status" value="1"/>
</dbReference>
<dbReference type="Pfam" id="PF11800">
    <property type="entry name" value="RP-C_C"/>
    <property type="match status" value="1"/>
</dbReference>
<feature type="compositionally biased region" description="Polar residues" evidence="2">
    <location>
        <begin position="276"/>
        <end position="287"/>
    </location>
</feature>
<dbReference type="InterPro" id="IPR005090">
    <property type="entry name" value="RepC_N"/>
</dbReference>